<sequence>MAAQRIDLAPDADIRVVVAAHPGVDLVLVLMPGRDSVAQAMTEAAIGPLAIAAAPAARINAVVPARDASPEAVAAAVSYLAAAHAVTGQLLAVGT</sequence>
<protein>
    <submittedName>
        <fullName evidence="2">DNA, contig: SP647</fullName>
    </submittedName>
</protein>
<evidence type="ECO:0000259" key="1">
    <source>
        <dbReference type="Pfam" id="PF21777"/>
    </source>
</evidence>
<evidence type="ECO:0000313" key="3">
    <source>
        <dbReference type="Proteomes" id="UP000032025"/>
    </source>
</evidence>
<dbReference type="RefSeq" id="WP_007405137.1">
    <property type="nucleotide sequence ID" value="NZ_BBJS01000047.1"/>
</dbReference>
<dbReference type="InterPro" id="IPR048623">
    <property type="entry name" value="SDR-like_proteobact"/>
</dbReference>
<gene>
    <name evidence="2" type="ORF">SP6_47_00120</name>
</gene>
<dbReference type="Proteomes" id="UP000032025">
    <property type="component" value="Unassembled WGS sequence"/>
</dbReference>
<feature type="domain" description="Short chain dehydrogenase-like proteobacteria" evidence="1">
    <location>
        <begin position="20"/>
        <end position="93"/>
    </location>
</feature>
<keyword evidence="3" id="KW-1185">Reference proteome</keyword>
<name>A0A0C9MWB3_SPHPI</name>
<dbReference type="Pfam" id="PF21777">
    <property type="entry name" value="SDR-like"/>
    <property type="match status" value="1"/>
</dbReference>
<organism evidence="2 3">
    <name type="scientific">Sphingomonas paucimobilis NBRC 13935</name>
    <dbReference type="NCBI Taxonomy" id="1219050"/>
    <lineage>
        <taxon>Bacteria</taxon>
        <taxon>Pseudomonadati</taxon>
        <taxon>Pseudomonadota</taxon>
        <taxon>Alphaproteobacteria</taxon>
        <taxon>Sphingomonadales</taxon>
        <taxon>Sphingomonadaceae</taxon>
        <taxon>Sphingomonas</taxon>
    </lineage>
</organism>
<proteinExistence type="predicted"/>
<accession>A0A0C9MWB3</accession>
<reference evidence="2 3" key="1">
    <citation type="submission" date="2014-08" db="EMBL/GenBank/DDBJ databases">
        <title>Whole genome shotgun sequence of Sphingomonas paucimobilis NBRC 13935.</title>
        <authorList>
            <person name="Hosoyama A."/>
            <person name="Hashimoto M."/>
            <person name="Hosoyama Y."/>
            <person name="Noguchi M."/>
            <person name="Uohara A."/>
            <person name="Ohji S."/>
            <person name="Katano-Makiyama Y."/>
            <person name="Ichikawa N."/>
            <person name="Kimura A."/>
            <person name="Yamazoe A."/>
            <person name="Fujita N."/>
        </authorList>
    </citation>
    <scope>NUCLEOTIDE SEQUENCE [LARGE SCALE GENOMIC DNA]</scope>
    <source>
        <strain evidence="2 3">NBRC 13935</strain>
    </source>
</reference>
<dbReference type="AlphaFoldDB" id="A0A0C9MWB3"/>
<comment type="caution">
    <text evidence="2">The sequence shown here is derived from an EMBL/GenBank/DDBJ whole genome shotgun (WGS) entry which is preliminary data.</text>
</comment>
<dbReference type="GeneID" id="78528310"/>
<evidence type="ECO:0000313" key="2">
    <source>
        <dbReference type="EMBL" id="GAN14911.1"/>
    </source>
</evidence>
<dbReference type="EMBL" id="BBJS01000047">
    <property type="protein sequence ID" value="GAN14911.1"/>
    <property type="molecule type" value="Genomic_DNA"/>
</dbReference>